<name>A0ABP1S1E2_9HEXA</name>
<accession>A0ABP1S1E2</accession>
<organism evidence="6 7">
    <name type="scientific">Orchesella dallaii</name>
    <dbReference type="NCBI Taxonomy" id="48710"/>
    <lineage>
        <taxon>Eukaryota</taxon>
        <taxon>Metazoa</taxon>
        <taxon>Ecdysozoa</taxon>
        <taxon>Arthropoda</taxon>
        <taxon>Hexapoda</taxon>
        <taxon>Collembola</taxon>
        <taxon>Entomobryomorpha</taxon>
        <taxon>Entomobryoidea</taxon>
        <taxon>Orchesellidae</taxon>
        <taxon>Orchesellinae</taxon>
        <taxon>Orchesella</taxon>
    </lineage>
</organism>
<dbReference type="SUPFAM" id="SSF144232">
    <property type="entry name" value="HIT/MYND zinc finger-like"/>
    <property type="match status" value="1"/>
</dbReference>
<evidence type="ECO:0000313" key="7">
    <source>
        <dbReference type="Proteomes" id="UP001642540"/>
    </source>
</evidence>
<dbReference type="PROSITE" id="PS01360">
    <property type="entry name" value="ZF_MYND_1"/>
    <property type="match status" value="1"/>
</dbReference>
<evidence type="ECO:0000259" key="5">
    <source>
        <dbReference type="PROSITE" id="PS50865"/>
    </source>
</evidence>
<gene>
    <name evidence="6" type="ORF">ODALV1_LOCUS28490</name>
</gene>
<evidence type="ECO:0000256" key="2">
    <source>
        <dbReference type="ARBA" id="ARBA00022771"/>
    </source>
</evidence>
<dbReference type="EMBL" id="CAXLJM020000141">
    <property type="protein sequence ID" value="CAL8140923.1"/>
    <property type="molecule type" value="Genomic_DNA"/>
</dbReference>
<keyword evidence="2 4" id="KW-0863">Zinc-finger</keyword>
<dbReference type="Proteomes" id="UP001642540">
    <property type="component" value="Unassembled WGS sequence"/>
</dbReference>
<evidence type="ECO:0000256" key="4">
    <source>
        <dbReference type="PROSITE-ProRule" id="PRU00134"/>
    </source>
</evidence>
<protein>
    <recommendedName>
        <fullName evidence="5">MYND-type domain-containing protein</fullName>
    </recommendedName>
</protein>
<keyword evidence="7" id="KW-1185">Reference proteome</keyword>
<sequence length="679" mass="77252">MDNRMQTGVDMNNPELLPKTLAEILTKTPEQFAKWKENEHILDPVFRVMFDKMMEETHKDKFPGETIMLRGLQYQSEPEKAKAMFHAARYLKHLTIKERKERIDCVLGMPFEAGSGSAPIDSILAFHKKLAMEKFAVLKTTVSNVIGSEAKKKREGDDVIDVKLIGTKAKDGSELAIRIRETRQIGQNLIQFVEKKNTFSEEKKRKVLSMLYEMAIRDFEVISFGKETETKLKQLIDELLKSKSGSISKNEEEMKIRLVYVRLNYMAGTSGGTSAAALLKQGIKMYPDNVHYYRLLCVHETDPQFGLSIAEKGLQTFGDDVELLYFKAVFFRSIHLKLHSEHPLHVNVSETEAPRKRKIVIDAYENFLSKAPPGHPNVPNAYFGIAMVHLLILTTTDKVEHFLQQGKEAEGKVLSNASRDTRNADDKLIVETFLSLLSGGMDKDDAGTDILVGKMYLNSPVRRWLITQHRKNIDDIYIKKIECKTCSPDPIRSMKVPRDNPFPERMGKVTPITLKEMNPTKAQVYHERMIELVIIDVANTSCRCPMIHFIVEDEDGDVTRLNLIGYGTWLEEGGDLAKYGLEIGAKIGLVNPCMLPLKRGQQMLFGIFVEDPDRLISLGRVENMCRFCGDEGAVSNPLKCARCQNAVYCSKECQENDWKFMKHKLVCIPPRIVYDIHIV</sequence>
<evidence type="ECO:0000313" key="6">
    <source>
        <dbReference type="EMBL" id="CAL8140923.1"/>
    </source>
</evidence>
<dbReference type="Gene3D" id="6.10.140.2220">
    <property type="match status" value="1"/>
</dbReference>
<dbReference type="InterPro" id="IPR002893">
    <property type="entry name" value="Znf_MYND"/>
</dbReference>
<comment type="caution">
    <text evidence="6">The sequence shown here is derived from an EMBL/GenBank/DDBJ whole genome shotgun (WGS) entry which is preliminary data.</text>
</comment>
<evidence type="ECO:0000256" key="1">
    <source>
        <dbReference type="ARBA" id="ARBA00022723"/>
    </source>
</evidence>
<evidence type="ECO:0000256" key="3">
    <source>
        <dbReference type="ARBA" id="ARBA00022833"/>
    </source>
</evidence>
<dbReference type="Pfam" id="PF01753">
    <property type="entry name" value="zf-MYND"/>
    <property type="match status" value="1"/>
</dbReference>
<dbReference type="PROSITE" id="PS50865">
    <property type="entry name" value="ZF_MYND_2"/>
    <property type="match status" value="1"/>
</dbReference>
<proteinExistence type="predicted"/>
<keyword evidence="1" id="KW-0479">Metal-binding</keyword>
<reference evidence="6 7" key="1">
    <citation type="submission" date="2024-08" db="EMBL/GenBank/DDBJ databases">
        <authorList>
            <person name="Cucini C."/>
            <person name="Frati F."/>
        </authorList>
    </citation>
    <scope>NUCLEOTIDE SEQUENCE [LARGE SCALE GENOMIC DNA]</scope>
</reference>
<keyword evidence="3" id="KW-0862">Zinc</keyword>
<feature type="domain" description="MYND-type" evidence="5">
    <location>
        <begin position="625"/>
        <end position="667"/>
    </location>
</feature>